<keyword evidence="1" id="KW-1133">Transmembrane helix</keyword>
<protein>
    <submittedName>
        <fullName evidence="2">Type II secretion system F family protein</fullName>
    </submittedName>
</protein>
<dbReference type="GO" id="GO:0005886">
    <property type="term" value="C:plasma membrane"/>
    <property type="evidence" value="ECO:0007669"/>
    <property type="project" value="UniProtKB-SubCell"/>
</dbReference>
<keyword evidence="3" id="KW-1185">Reference proteome</keyword>
<proteinExistence type="predicted"/>
<dbReference type="AlphaFoldDB" id="A0A9J6R033"/>
<keyword evidence="1" id="KW-0472">Membrane</keyword>
<dbReference type="Proteomes" id="UP001065549">
    <property type="component" value="Unassembled WGS sequence"/>
</dbReference>
<feature type="transmembrane region" description="Helical" evidence="1">
    <location>
        <begin position="189"/>
        <end position="208"/>
    </location>
</feature>
<evidence type="ECO:0000313" key="3">
    <source>
        <dbReference type="Proteomes" id="UP001065549"/>
    </source>
</evidence>
<reference evidence="2" key="1">
    <citation type="submission" date="2022-09" db="EMBL/GenBank/DDBJ databases">
        <title>Culturomic study of gut microbiota in children with autism spectrum disorder.</title>
        <authorList>
            <person name="Efimov B.A."/>
            <person name="Chaplin A.V."/>
            <person name="Sokolova S.R."/>
            <person name="Pikina A.P."/>
            <person name="Korzhanova M."/>
            <person name="Belova V."/>
            <person name="Korostin D."/>
        </authorList>
    </citation>
    <scope>NUCLEOTIDE SEQUENCE</scope>
    <source>
        <strain evidence="2">ASD5510</strain>
    </source>
</reference>
<comment type="caution">
    <text evidence="2">The sequence shown here is derived from an EMBL/GenBank/DDBJ whole genome shotgun (WGS) entry which is preliminary data.</text>
</comment>
<gene>
    <name evidence="2" type="ORF">OBO34_22340</name>
</gene>
<evidence type="ECO:0000313" key="2">
    <source>
        <dbReference type="EMBL" id="MCU7381058.1"/>
    </source>
</evidence>
<keyword evidence="1" id="KW-0812">Transmembrane</keyword>
<dbReference type="PANTHER" id="PTHR35007">
    <property type="entry name" value="INTEGRAL MEMBRANE PROTEIN-RELATED"/>
    <property type="match status" value="1"/>
</dbReference>
<dbReference type="PANTHER" id="PTHR35007:SF1">
    <property type="entry name" value="PILUS ASSEMBLY PROTEIN"/>
    <property type="match status" value="1"/>
</dbReference>
<feature type="transmembrane region" description="Helical" evidence="1">
    <location>
        <begin position="20"/>
        <end position="51"/>
    </location>
</feature>
<evidence type="ECO:0000256" key="1">
    <source>
        <dbReference type="SAM" id="Phobius"/>
    </source>
</evidence>
<organism evidence="2 3">
    <name type="scientific">Hominibacterium faecale</name>
    <dbReference type="NCBI Taxonomy" id="2839743"/>
    <lineage>
        <taxon>Bacteria</taxon>
        <taxon>Bacillati</taxon>
        <taxon>Bacillota</taxon>
        <taxon>Clostridia</taxon>
        <taxon>Peptostreptococcales</taxon>
        <taxon>Anaerovoracaceae</taxon>
        <taxon>Hominibacterium</taxon>
    </lineage>
</organism>
<dbReference type="EMBL" id="JAOSHN010000025">
    <property type="protein sequence ID" value="MCU7381058.1"/>
    <property type="molecule type" value="Genomic_DNA"/>
</dbReference>
<dbReference type="RefSeq" id="WP_253019764.1">
    <property type="nucleotide sequence ID" value="NZ_JAJAGH010000006.1"/>
</dbReference>
<sequence>MKVDYSQYELSVKEKAKFLAAGYVVSFAVLFLFYHSIPFSLAGGFLPYFLIDRYENYLAGKRRALLTTQFKDLLYSLSASAAVNQQIGEALKSSLDNLSLIYSPKTPLIEELKHMVKAISENRESDIRLLMDFAERSHCEDIDNFVQVYMTCRTMGGDLEKMLKSTTEILVDKINIEREIKTMTAQKKFEGKIISVMPLIVILFLNVFSPDYLEPLYTTLAGRMIMTIAIAGLGAAFYLTERLTDIEV</sequence>
<feature type="transmembrane region" description="Helical" evidence="1">
    <location>
        <begin position="220"/>
        <end position="239"/>
    </location>
</feature>
<name>A0A9J6R033_9FIRM</name>
<accession>A0A9J6R033</accession>